<name>A0AAE1IRD3_9FABA</name>
<dbReference type="EMBL" id="JAWXYG010000014">
    <property type="protein sequence ID" value="KAK4254188.1"/>
    <property type="molecule type" value="Genomic_DNA"/>
</dbReference>
<dbReference type="AlphaFoldDB" id="A0AAE1IRD3"/>
<feature type="region of interest" description="Disordered" evidence="1">
    <location>
        <begin position="30"/>
        <end position="68"/>
    </location>
</feature>
<protein>
    <submittedName>
        <fullName evidence="2">Uncharacterized protein</fullName>
    </submittedName>
</protein>
<evidence type="ECO:0000256" key="1">
    <source>
        <dbReference type="SAM" id="MobiDB-lite"/>
    </source>
</evidence>
<comment type="caution">
    <text evidence="2">The sequence shown here is derived from an EMBL/GenBank/DDBJ whole genome shotgun (WGS) entry which is preliminary data.</text>
</comment>
<proteinExistence type="predicted"/>
<sequence>MAAPASAQKSEEDWRAILFPEQFHILRQKGTGMGSSGEVLDCDEPEKKPSLKGFCDGRLGKGASKLST</sequence>
<gene>
    <name evidence="2" type="ORF">QN277_009602</name>
</gene>
<accession>A0AAE1IRD3</accession>
<keyword evidence="3" id="KW-1185">Reference proteome</keyword>
<reference evidence="2" key="1">
    <citation type="submission" date="2023-10" db="EMBL/GenBank/DDBJ databases">
        <title>Chromosome-level genome of the transformable northern wattle, Acacia crassicarpa.</title>
        <authorList>
            <person name="Massaro I."/>
            <person name="Sinha N.R."/>
            <person name="Poethig S."/>
            <person name="Leichty A.R."/>
        </authorList>
    </citation>
    <scope>NUCLEOTIDE SEQUENCE</scope>
    <source>
        <strain evidence="2">Acra3RX</strain>
        <tissue evidence="2">Leaf</tissue>
    </source>
</reference>
<evidence type="ECO:0000313" key="2">
    <source>
        <dbReference type="EMBL" id="KAK4254188.1"/>
    </source>
</evidence>
<evidence type="ECO:0000313" key="3">
    <source>
        <dbReference type="Proteomes" id="UP001293593"/>
    </source>
</evidence>
<dbReference type="Proteomes" id="UP001293593">
    <property type="component" value="Unassembled WGS sequence"/>
</dbReference>
<dbReference type="Gene3D" id="2.170.150.20">
    <property type="entry name" value="Peptide methionine sulfoxide reductase"/>
    <property type="match status" value="1"/>
</dbReference>
<organism evidence="2 3">
    <name type="scientific">Acacia crassicarpa</name>
    <name type="common">northern wattle</name>
    <dbReference type="NCBI Taxonomy" id="499986"/>
    <lineage>
        <taxon>Eukaryota</taxon>
        <taxon>Viridiplantae</taxon>
        <taxon>Streptophyta</taxon>
        <taxon>Embryophyta</taxon>
        <taxon>Tracheophyta</taxon>
        <taxon>Spermatophyta</taxon>
        <taxon>Magnoliopsida</taxon>
        <taxon>eudicotyledons</taxon>
        <taxon>Gunneridae</taxon>
        <taxon>Pentapetalae</taxon>
        <taxon>rosids</taxon>
        <taxon>fabids</taxon>
        <taxon>Fabales</taxon>
        <taxon>Fabaceae</taxon>
        <taxon>Caesalpinioideae</taxon>
        <taxon>mimosoid clade</taxon>
        <taxon>Acacieae</taxon>
        <taxon>Acacia</taxon>
    </lineage>
</organism>